<evidence type="ECO:0000313" key="1">
    <source>
        <dbReference type="EMBL" id="AFZ48047.1"/>
    </source>
</evidence>
<protein>
    <recommendedName>
        <fullName evidence="3">Toxin</fullName>
    </recommendedName>
</protein>
<dbReference type="EMBL" id="CP003940">
    <property type="protein sequence ID" value="AFZ48047.1"/>
    <property type="molecule type" value="Genomic_DNA"/>
</dbReference>
<dbReference type="PATRIC" id="fig|292563.3.peg.2191"/>
<dbReference type="eggNOG" id="COG2929">
    <property type="taxonomic scope" value="Bacteria"/>
</dbReference>
<name>K9YNM0_CYASC</name>
<evidence type="ECO:0008006" key="3">
    <source>
        <dbReference type="Google" id="ProtNLM"/>
    </source>
</evidence>
<accession>K9YNM0</accession>
<reference evidence="2" key="1">
    <citation type="journal article" date="2013" name="Proc. Natl. Acad. Sci. U.S.A.">
        <title>Improving the coverage of the cyanobacterial phylum using diversity-driven genome sequencing.</title>
        <authorList>
            <person name="Shih P.M."/>
            <person name="Wu D."/>
            <person name="Latifi A."/>
            <person name="Axen S.D."/>
            <person name="Fewer D.P."/>
            <person name="Talla E."/>
            <person name="Calteau A."/>
            <person name="Cai F."/>
            <person name="Tandeau de Marsac N."/>
            <person name="Rippka R."/>
            <person name="Herdman M."/>
            <person name="Sivonen K."/>
            <person name="Coursin T."/>
            <person name="Laurent T."/>
            <person name="Goodwin L."/>
            <person name="Nolan M."/>
            <person name="Davenport K.W."/>
            <person name="Han C.S."/>
            <person name="Rubin E.M."/>
            <person name="Eisen J.A."/>
            <person name="Woyke T."/>
            <person name="Gugger M."/>
            <person name="Kerfeld C.A."/>
        </authorList>
    </citation>
    <scope>NUCLEOTIDE SEQUENCE [LARGE SCALE GENOMIC DNA]</scope>
    <source>
        <strain evidence="2">ATCC 29140 / PCC 7202</strain>
    </source>
</reference>
<keyword evidence="2" id="KW-1185">Reference proteome</keyword>
<gene>
    <name evidence="1" type="ordered locus">Cyast_2097</name>
</gene>
<dbReference type="BioCyc" id="CSTA292563:G1353-2101-MONOMER"/>
<proteinExistence type="predicted"/>
<dbReference type="KEGG" id="csn:Cyast_2097"/>
<dbReference type="Proteomes" id="UP000010483">
    <property type="component" value="Chromosome"/>
</dbReference>
<dbReference type="HOGENOM" id="CLU_186687_0_0_3"/>
<sequence>MKVIRWNYEKNKLLVKDRGVSFEEVLLAMEKGFILDDYVHPNKDKYPHQRLLVVKIGEYAFLVPYVETEREIFLKTIIPSRKATKQYLGGKSL</sequence>
<dbReference type="STRING" id="292563.Cyast_2097"/>
<organism evidence="1 2">
    <name type="scientific">Cyanobacterium stanieri (strain ATCC 29140 / PCC 7202)</name>
    <dbReference type="NCBI Taxonomy" id="292563"/>
    <lineage>
        <taxon>Bacteria</taxon>
        <taxon>Bacillati</taxon>
        <taxon>Cyanobacteriota</taxon>
        <taxon>Cyanophyceae</taxon>
        <taxon>Oscillatoriophycideae</taxon>
        <taxon>Chroococcales</taxon>
        <taxon>Geminocystaceae</taxon>
        <taxon>Cyanobacterium</taxon>
    </lineage>
</organism>
<dbReference type="AlphaFoldDB" id="K9YNM0"/>
<evidence type="ECO:0000313" key="2">
    <source>
        <dbReference type="Proteomes" id="UP000010483"/>
    </source>
</evidence>